<dbReference type="VEuPathDB" id="FungiDB:PGTG_18836"/>
<evidence type="ECO:0000313" key="3">
    <source>
        <dbReference type="Proteomes" id="UP000008783"/>
    </source>
</evidence>
<evidence type="ECO:0000313" key="2">
    <source>
        <dbReference type="EMBL" id="EFP92658.2"/>
    </source>
</evidence>
<dbReference type="InParanoid" id="E3L7Y3"/>
<dbReference type="AlphaFoldDB" id="E3L7Y3"/>
<dbReference type="HOGENOM" id="CLU_1180703_0_0_1"/>
<dbReference type="RefSeq" id="XP_003337077.2">
    <property type="nucleotide sequence ID" value="XM_003337029.2"/>
</dbReference>
<sequence length="235" mass="26109">MTVQVTNLLPRSRLGPGNLAVARWGPGMHRSDGGFLLKKLRGFRWSNSRLLNSKNEGVGPQCLEDCRCTRPDTGRRGTKKSSRPQALWELLYADPMVIDDDSSSNSRPESIPFGPTTEWGNTQLAAPPVNAANPNPSARDMMEFDYNTIQNRLVGANPYPFCTQVYRKEDLLFLFQNVANNFIHLSNKYPASTLGEIDIAEILEEVESNLLRIAAIFAAAEVAARSADTRKLNIN</sequence>
<reference evidence="3" key="2">
    <citation type="journal article" date="2011" name="Proc. Natl. Acad. Sci. U.S.A.">
        <title>Obligate biotrophy features unraveled by the genomic analysis of rust fungi.</title>
        <authorList>
            <person name="Duplessis S."/>
            <person name="Cuomo C.A."/>
            <person name="Lin Y.-C."/>
            <person name="Aerts A."/>
            <person name="Tisserant E."/>
            <person name="Veneault-Fourrey C."/>
            <person name="Joly D.L."/>
            <person name="Hacquard S."/>
            <person name="Amselem J."/>
            <person name="Cantarel B.L."/>
            <person name="Chiu R."/>
            <person name="Coutinho P.M."/>
            <person name="Feau N."/>
            <person name="Field M."/>
            <person name="Frey P."/>
            <person name="Gelhaye E."/>
            <person name="Goldberg J."/>
            <person name="Grabherr M.G."/>
            <person name="Kodira C.D."/>
            <person name="Kohler A."/>
            <person name="Kuees U."/>
            <person name="Lindquist E.A."/>
            <person name="Lucas S.M."/>
            <person name="Mago R."/>
            <person name="Mauceli E."/>
            <person name="Morin E."/>
            <person name="Murat C."/>
            <person name="Pangilinan J.L."/>
            <person name="Park R."/>
            <person name="Pearson M."/>
            <person name="Quesneville H."/>
            <person name="Rouhier N."/>
            <person name="Sakthikumar S."/>
            <person name="Salamov A.A."/>
            <person name="Schmutz J."/>
            <person name="Selles B."/>
            <person name="Shapiro H."/>
            <person name="Tanguay P."/>
            <person name="Tuskan G.A."/>
            <person name="Henrissat B."/>
            <person name="Van de Peer Y."/>
            <person name="Rouze P."/>
            <person name="Ellis J.G."/>
            <person name="Dodds P.N."/>
            <person name="Schein J.E."/>
            <person name="Zhong S."/>
            <person name="Hamelin R.C."/>
            <person name="Grigoriev I.V."/>
            <person name="Szabo L.J."/>
            <person name="Martin F."/>
        </authorList>
    </citation>
    <scope>NUCLEOTIDE SEQUENCE [LARGE SCALE GENOMIC DNA]</scope>
    <source>
        <strain evidence="3">CRL 75-36-700-3 / race SCCL</strain>
    </source>
</reference>
<keyword evidence="3" id="KW-1185">Reference proteome</keyword>
<dbReference type="GeneID" id="10538986"/>
<dbReference type="EMBL" id="DS178369">
    <property type="protein sequence ID" value="EFP92658.2"/>
    <property type="molecule type" value="Genomic_DNA"/>
</dbReference>
<gene>
    <name evidence="2" type="ORF">PGTG_18836</name>
</gene>
<protein>
    <submittedName>
        <fullName evidence="2">Uncharacterized protein</fullName>
    </submittedName>
</protein>
<evidence type="ECO:0000256" key="1">
    <source>
        <dbReference type="SAM" id="MobiDB-lite"/>
    </source>
</evidence>
<dbReference type="KEGG" id="pgr:PGTG_18836"/>
<dbReference type="Proteomes" id="UP000008783">
    <property type="component" value="Unassembled WGS sequence"/>
</dbReference>
<proteinExistence type="predicted"/>
<feature type="region of interest" description="Disordered" evidence="1">
    <location>
        <begin position="99"/>
        <end position="126"/>
    </location>
</feature>
<dbReference type="OrthoDB" id="10376844at2759"/>
<reference key="1">
    <citation type="submission" date="2007-01" db="EMBL/GenBank/DDBJ databases">
        <title>The Genome Sequence of Puccinia graminis f. sp. tritici Strain CRL 75-36-700-3.</title>
        <authorList>
            <consortium name="The Broad Institute Genome Sequencing Platform"/>
            <person name="Birren B."/>
            <person name="Lander E."/>
            <person name="Galagan J."/>
            <person name="Nusbaum C."/>
            <person name="Devon K."/>
            <person name="Cuomo C."/>
            <person name="Jaffe D."/>
            <person name="Butler J."/>
            <person name="Alvarez P."/>
            <person name="Gnerre S."/>
            <person name="Grabherr M."/>
            <person name="Mauceli E."/>
            <person name="Brockman W."/>
            <person name="Young S."/>
            <person name="LaButti K."/>
            <person name="Sykes S."/>
            <person name="DeCaprio D."/>
            <person name="Crawford M."/>
            <person name="Koehrsen M."/>
            <person name="Engels R."/>
            <person name="Montgomery P."/>
            <person name="Pearson M."/>
            <person name="Howarth C."/>
            <person name="Larson L."/>
            <person name="White J."/>
            <person name="Zeng Q."/>
            <person name="Kodira C."/>
            <person name="Yandava C."/>
            <person name="Alvarado L."/>
            <person name="O'Leary S."/>
            <person name="Szabo L."/>
            <person name="Dean R."/>
            <person name="Schein J."/>
        </authorList>
    </citation>
    <scope>NUCLEOTIDE SEQUENCE</scope>
    <source>
        <strain>CRL 75-36-700-3</strain>
    </source>
</reference>
<organism evidence="2 3">
    <name type="scientific">Puccinia graminis f. sp. tritici (strain CRL 75-36-700-3 / race SCCL)</name>
    <name type="common">Black stem rust fungus</name>
    <dbReference type="NCBI Taxonomy" id="418459"/>
    <lineage>
        <taxon>Eukaryota</taxon>
        <taxon>Fungi</taxon>
        <taxon>Dikarya</taxon>
        <taxon>Basidiomycota</taxon>
        <taxon>Pucciniomycotina</taxon>
        <taxon>Pucciniomycetes</taxon>
        <taxon>Pucciniales</taxon>
        <taxon>Pucciniaceae</taxon>
        <taxon>Puccinia</taxon>
    </lineage>
</organism>
<name>E3L7Y3_PUCGT</name>
<accession>E3L7Y3</accession>